<dbReference type="EMBL" id="JAHQZT010000007">
    <property type="protein sequence ID" value="MBV0933130.1"/>
    <property type="molecule type" value="Genomic_DNA"/>
</dbReference>
<dbReference type="RefSeq" id="WP_217334555.1">
    <property type="nucleotide sequence ID" value="NZ_JAHQZT010000007.1"/>
</dbReference>
<accession>A0ABS6MA72</accession>
<dbReference type="NCBIfam" id="TIGR01549">
    <property type="entry name" value="HAD-SF-IA-v1"/>
    <property type="match status" value="1"/>
</dbReference>
<evidence type="ECO:0000313" key="2">
    <source>
        <dbReference type="Proteomes" id="UP000755551"/>
    </source>
</evidence>
<dbReference type="InterPro" id="IPR041492">
    <property type="entry name" value="HAD_2"/>
</dbReference>
<dbReference type="InterPro" id="IPR006439">
    <property type="entry name" value="HAD-SF_hydro_IA"/>
</dbReference>
<dbReference type="SFLD" id="SFLDG01129">
    <property type="entry name" value="C1.5:_HAD__Beta-PGM__Phosphata"/>
    <property type="match status" value="1"/>
</dbReference>
<dbReference type="PANTHER" id="PTHR43885">
    <property type="entry name" value="HALOACID DEHALOGENASE-LIKE HYDROLASE"/>
    <property type="match status" value="1"/>
</dbReference>
<dbReference type="NCBIfam" id="TIGR01509">
    <property type="entry name" value="HAD-SF-IA-v3"/>
    <property type="match status" value="1"/>
</dbReference>
<gene>
    <name evidence="1" type="ORF">KTN04_07255</name>
</gene>
<evidence type="ECO:0000313" key="1">
    <source>
        <dbReference type="EMBL" id="MBV0933130.1"/>
    </source>
</evidence>
<organism evidence="1 2">
    <name type="scientific">Marinobacterium weihaiense</name>
    <dbReference type="NCBI Taxonomy" id="2851016"/>
    <lineage>
        <taxon>Bacteria</taxon>
        <taxon>Pseudomonadati</taxon>
        <taxon>Pseudomonadota</taxon>
        <taxon>Gammaproteobacteria</taxon>
        <taxon>Oceanospirillales</taxon>
        <taxon>Oceanospirillaceae</taxon>
        <taxon>Marinobacterium</taxon>
    </lineage>
</organism>
<dbReference type="GO" id="GO:0016787">
    <property type="term" value="F:hydrolase activity"/>
    <property type="evidence" value="ECO:0007669"/>
    <property type="project" value="UniProtKB-KW"/>
</dbReference>
<dbReference type="Pfam" id="PF13419">
    <property type="entry name" value="HAD_2"/>
    <property type="match status" value="1"/>
</dbReference>
<reference evidence="1 2" key="1">
    <citation type="submission" date="2021-06" db="EMBL/GenBank/DDBJ databases">
        <title>Bacterium isolated from marine sediment.</title>
        <authorList>
            <person name="Zhu K.-L."/>
            <person name="Du Z.-J."/>
            <person name="Liang Q.-Y."/>
        </authorList>
    </citation>
    <scope>NUCLEOTIDE SEQUENCE [LARGE SCALE GENOMIC DNA]</scope>
    <source>
        <strain evidence="1 2">A346</strain>
    </source>
</reference>
<dbReference type="SFLD" id="SFLDS00003">
    <property type="entry name" value="Haloacid_Dehalogenase"/>
    <property type="match status" value="1"/>
</dbReference>
<keyword evidence="2" id="KW-1185">Reference proteome</keyword>
<name>A0ABS6MA72_9GAMM</name>
<proteinExistence type="predicted"/>
<comment type="caution">
    <text evidence="1">The sequence shown here is derived from an EMBL/GenBank/DDBJ whole genome shotgun (WGS) entry which is preliminary data.</text>
</comment>
<dbReference type="PANTHER" id="PTHR43885:SF1">
    <property type="entry name" value="SUPERFAMILY HYDROLASE, PUTATIVE (AFU_ORTHOLOGUE AFUA_4G13290)-RELATED"/>
    <property type="match status" value="1"/>
</dbReference>
<keyword evidence="1" id="KW-0378">Hydrolase</keyword>
<sequence>MKQLRGVIFDLDGTLVSSSLDFPAIKREIGCPVDADVLTFLETLSPQQRHAAQAVIHRHELQDAQGCDWIPGARAFVETCLQQRIPMAIVTRNSHQSSQLKIERNAIPIERVITRENSRPKPDPSALLEVARDFALPPHAVLMVGDYRYDLEAGRNANMKSCLVNYTTLPDYSHLADYAFPNFQSLHAAMFGEPSL</sequence>
<protein>
    <submittedName>
        <fullName evidence="1">HAD family hydrolase</fullName>
    </submittedName>
</protein>
<dbReference type="Proteomes" id="UP000755551">
    <property type="component" value="Unassembled WGS sequence"/>
</dbReference>